<dbReference type="InterPro" id="IPR011188">
    <property type="entry name" value="UPF0302"/>
</dbReference>
<dbReference type="InterPro" id="IPR014957">
    <property type="entry name" value="IDEAL_dom"/>
</dbReference>
<dbReference type="Pfam" id="PF08864">
    <property type="entry name" value="UPF0302"/>
    <property type="match status" value="1"/>
</dbReference>
<dbReference type="Proteomes" id="UP000219412">
    <property type="component" value="Unassembled WGS sequence"/>
</dbReference>
<protein>
    <submittedName>
        <fullName evidence="3">Uncharacterized protein YpiB (UPF0302 family)</fullName>
    </submittedName>
</protein>
<dbReference type="RefSeq" id="WP_097038945.1">
    <property type="nucleotide sequence ID" value="NZ_OBQF01000001.1"/>
</dbReference>
<dbReference type="InterPro" id="IPR038091">
    <property type="entry name" value="UPF0302_N_sf"/>
</dbReference>
<dbReference type="PIRSF" id="PIRSF007165">
    <property type="entry name" value="UCP007165"/>
    <property type="match status" value="1"/>
</dbReference>
<dbReference type="InterPro" id="IPR027393">
    <property type="entry name" value="Virus_scaffolding_prot_C"/>
</dbReference>
<dbReference type="EMBL" id="OBQF01000001">
    <property type="protein sequence ID" value="SOC38841.1"/>
    <property type="molecule type" value="Genomic_DNA"/>
</dbReference>
<dbReference type="Pfam" id="PF08858">
    <property type="entry name" value="IDEAL"/>
    <property type="match status" value="1"/>
</dbReference>
<evidence type="ECO:0000259" key="2">
    <source>
        <dbReference type="Pfam" id="PF08864"/>
    </source>
</evidence>
<dbReference type="Gene3D" id="4.10.810.10">
    <property type="entry name" value="Virus Scaffolding Protein, Chain A"/>
    <property type="match status" value="1"/>
</dbReference>
<name>A0A285UEY3_9STAP</name>
<feature type="domain" description="IDEAL" evidence="1">
    <location>
        <begin position="123"/>
        <end position="150"/>
    </location>
</feature>
<keyword evidence="4" id="KW-1185">Reference proteome</keyword>
<sequence length="158" mass="18683">MRTANYKRDFLDYVLYHYDFRDRTAVWIMNFIKAHPSIINFISFTDRSSDRRLRIAEQATGRPTLVFEKGEVITTDGEVIFHDINSNKSEPLYIEFIFNDPSRRYEDVKERDAGNESSQTGCRIRILEEEIDAALQNNDRSLFYELSDQLNKARSLER</sequence>
<gene>
    <name evidence="3" type="ORF">SAMN05878391_0575</name>
</gene>
<accession>A0A285UEY3</accession>
<evidence type="ECO:0000313" key="4">
    <source>
        <dbReference type="Proteomes" id="UP000219412"/>
    </source>
</evidence>
<dbReference type="AlphaFoldDB" id="A0A285UEY3"/>
<dbReference type="OrthoDB" id="2155814at2"/>
<evidence type="ECO:0000259" key="1">
    <source>
        <dbReference type="Pfam" id="PF08858"/>
    </source>
</evidence>
<organism evidence="3 4">
    <name type="scientific">Salinicoccus kekensis</name>
    <dbReference type="NCBI Taxonomy" id="714307"/>
    <lineage>
        <taxon>Bacteria</taxon>
        <taxon>Bacillati</taxon>
        <taxon>Bacillota</taxon>
        <taxon>Bacilli</taxon>
        <taxon>Bacillales</taxon>
        <taxon>Staphylococcaceae</taxon>
        <taxon>Salinicoccus</taxon>
    </lineage>
</organism>
<dbReference type="Gene3D" id="3.40.1530.30">
    <property type="entry name" value="Uncharacterised family UPF0302, N-terminal domain"/>
    <property type="match status" value="1"/>
</dbReference>
<evidence type="ECO:0000313" key="3">
    <source>
        <dbReference type="EMBL" id="SOC38841.1"/>
    </source>
</evidence>
<proteinExistence type="predicted"/>
<reference evidence="4" key="1">
    <citation type="submission" date="2017-08" db="EMBL/GenBank/DDBJ databases">
        <authorList>
            <person name="Varghese N."/>
            <person name="Submissions S."/>
        </authorList>
    </citation>
    <scope>NUCLEOTIDE SEQUENCE [LARGE SCALE GENOMIC DNA]</scope>
    <source>
        <strain evidence="4">DSM 23173</strain>
    </source>
</reference>
<dbReference type="InterPro" id="IPR014963">
    <property type="entry name" value="UPF0302_N"/>
</dbReference>
<feature type="domain" description="UPF0302" evidence="2">
    <location>
        <begin position="7"/>
        <end position="104"/>
    </location>
</feature>